<gene>
    <name evidence="2" type="ORF">GCM10017559_76960</name>
</gene>
<sequence length="128" mass="13289">MMFVKTLLVAGVAAATAFVATPAAYAASPSPQPTSDSARVLGGCGQIRNVTTSGARAHWELSCDSGLITVSGWLQDTDADGQCAKVKAVFASGTTEFSSPACPDGVKKHFSWSHPGAIADVYLYEYDV</sequence>
<dbReference type="Proteomes" id="UP001499930">
    <property type="component" value="Unassembled WGS sequence"/>
</dbReference>
<keyword evidence="1" id="KW-0732">Signal</keyword>
<feature type="chain" id="PRO_5045627726" description="Secreted protein" evidence="1">
    <location>
        <begin position="27"/>
        <end position="128"/>
    </location>
</feature>
<name>A0ABP6LAL2_9ACTN</name>
<accession>A0ABP6LAL2</accession>
<organism evidence="2 3">
    <name type="scientific">Streptosporangium longisporum</name>
    <dbReference type="NCBI Taxonomy" id="46187"/>
    <lineage>
        <taxon>Bacteria</taxon>
        <taxon>Bacillati</taxon>
        <taxon>Actinomycetota</taxon>
        <taxon>Actinomycetes</taxon>
        <taxon>Streptosporangiales</taxon>
        <taxon>Streptosporangiaceae</taxon>
        <taxon>Streptosporangium</taxon>
    </lineage>
</organism>
<proteinExistence type="predicted"/>
<evidence type="ECO:0000256" key="1">
    <source>
        <dbReference type="SAM" id="SignalP"/>
    </source>
</evidence>
<keyword evidence="3" id="KW-1185">Reference proteome</keyword>
<feature type="signal peptide" evidence="1">
    <location>
        <begin position="1"/>
        <end position="26"/>
    </location>
</feature>
<dbReference type="EMBL" id="BAAAWD010000027">
    <property type="protein sequence ID" value="GAA3037645.1"/>
    <property type="molecule type" value="Genomic_DNA"/>
</dbReference>
<dbReference type="RefSeq" id="WP_344906207.1">
    <property type="nucleotide sequence ID" value="NZ_BAAAWD010000027.1"/>
</dbReference>
<evidence type="ECO:0000313" key="3">
    <source>
        <dbReference type="Proteomes" id="UP001499930"/>
    </source>
</evidence>
<protein>
    <recommendedName>
        <fullName evidence="4">Secreted protein</fullName>
    </recommendedName>
</protein>
<comment type="caution">
    <text evidence="2">The sequence shown here is derived from an EMBL/GenBank/DDBJ whole genome shotgun (WGS) entry which is preliminary data.</text>
</comment>
<reference evidence="3" key="1">
    <citation type="journal article" date="2019" name="Int. J. Syst. Evol. Microbiol.">
        <title>The Global Catalogue of Microorganisms (GCM) 10K type strain sequencing project: providing services to taxonomists for standard genome sequencing and annotation.</title>
        <authorList>
            <consortium name="The Broad Institute Genomics Platform"/>
            <consortium name="The Broad Institute Genome Sequencing Center for Infectious Disease"/>
            <person name="Wu L."/>
            <person name="Ma J."/>
        </authorList>
    </citation>
    <scope>NUCLEOTIDE SEQUENCE [LARGE SCALE GENOMIC DNA]</scope>
    <source>
        <strain evidence="3">JCM 3106</strain>
    </source>
</reference>
<evidence type="ECO:0000313" key="2">
    <source>
        <dbReference type="EMBL" id="GAA3037645.1"/>
    </source>
</evidence>
<evidence type="ECO:0008006" key="4">
    <source>
        <dbReference type="Google" id="ProtNLM"/>
    </source>
</evidence>